<dbReference type="InterPro" id="IPR011066">
    <property type="entry name" value="MscS_channel_C_sf"/>
</dbReference>
<reference evidence="10 11" key="1">
    <citation type="submission" date="2020-02" db="EMBL/GenBank/DDBJ databases">
        <title>Partial ammonium oxidation to N2 by heterotrophic bacteria.</title>
        <authorList>
            <person name="Wu M."/>
        </authorList>
    </citation>
    <scope>NUCLEOTIDE SEQUENCE [LARGE SCALE GENOMIC DNA]</scope>
    <source>
        <strain evidence="10 11">HO-1</strain>
    </source>
</reference>
<dbReference type="RefSeq" id="WP_131071479.1">
    <property type="nucleotide sequence ID" value="NZ_CP049362.1"/>
</dbReference>
<dbReference type="InterPro" id="IPR052702">
    <property type="entry name" value="MscS-like_channel"/>
</dbReference>
<protein>
    <submittedName>
        <fullName evidence="10">Mechanosensitive ion channel</fullName>
    </submittedName>
</protein>
<evidence type="ECO:0000256" key="6">
    <source>
        <dbReference type="ARBA" id="ARBA00023136"/>
    </source>
</evidence>
<evidence type="ECO:0000259" key="9">
    <source>
        <dbReference type="Pfam" id="PF21082"/>
    </source>
</evidence>
<keyword evidence="11" id="KW-1185">Reference proteome</keyword>
<feature type="transmembrane region" description="Helical" evidence="7">
    <location>
        <begin position="405"/>
        <end position="428"/>
    </location>
</feature>
<feature type="transmembrane region" description="Helical" evidence="7">
    <location>
        <begin position="537"/>
        <end position="555"/>
    </location>
</feature>
<evidence type="ECO:0000313" key="10">
    <source>
        <dbReference type="EMBL" id="QXX78690.1"/>
    </source>
</evidence>
<dbReference type="PANTHER" id="PTHR30347:SF9">
    <property type="entry name" value="MINICONDUCTANCE MECHANOSENSITIVE CHANNEL MSCM"/>
    <property type="match status" value="1"/>
</dbReference>
<dbReference type="Pfam" id="PF21082">
    <property type="entry name" value="MS_channel_3rd"/>
    <property type="match status" value="1"/>
</dbReference>
<feature type="transmembrane region" description="Helical" evidence="7">
    <location>
        <begin position="440"/>
        <end position="462"/>
    </location>
</feature>
<keyword evidence="4 7" id="KW-0812">Transmembrane</keyword>
<dbReference type="Pfam" id="PF00924">
    <property type="entry name" value="MS_channel_2nd"/>
    <property type="match status" value="1"/>
</dbReference>
<dbReference type="InterPro" id="IPR023408">
    <property type="entry name" value="MscS_beta-dom_sf"/>
</dbReference>
<gene>
    <name evidence="10" type="ORF">FE795_06465</name>
</gene>
<name>A0ABX8SRS0_9BURK</name>
<evidence type="ECO:0000256" key="7">
    <source>
        <dbReference type="SAM" id="Phobius"/>
    </source>
</evidence>
<sequence length="800" mass="91078">MKPLRRCAQVLLVLLSLMVGWVPMVQAQALSESEQERQMMRELQQAQDELRLMQYGLEGNQASIRPERSYEQDQKLQRTQDLSSRVVQSLERRSRLLQARLQELGEDAGDEADQLTLHNERMRLRRADAALRADLRVARLVQLESQQTRQLLHEATARYAKEKRWQRSPSLVLLESLPELRAAWPEDRQKLSDLAGQWRQTWKNSSWQQSSASLWLVAAVLMLGMVLFRMTPIWISRYLPAGRLRRSSLTIVNFFLWFILSWVLVDQLVELVMERPGLSTIQYELLAYLNLAAWLAAVVLASIKGIVIQPRSSWRLIPVSAQTQGRLRYFAYAFFLVAYLDVAESFFRGSIGVSDAFQALLDGVSSVLYLLLYAYGLWVMRDELFDRTEIQGQSAVRTGRSWARLAFKGAVVVYVLVLGLFIGGWQVLSDDLMTHFMTMPLVLGLLAYVFMVCLQDMSDSLLAYLRNRSRDPEAAPIRVQSQLVVVFFALARMTVLGLAIWMGSGDWLNEPKQMLESGLGVSRDVLRLGAVQWRLDLWLIALGVMLVGAVLIHCLRVWLRQRYMPNTTLEPGLQNAIVGVVGYIAYFVLLVICLSMLGVPIESVTWVFTALTVGLGFGLRGIVQNIASGLMLMVERPVKVGDWVEVQGSEGNVRQIRLRATYVERFDRTMVMVPNSQMMGQQVRNLTYTPSSLGAIESRLLFPLDVDADAIMQILREAVMSEPEILDEPAPVLSCDGIFGDGLAFSMRCFINSMRVQRRVRSNLMLEILRRLRQQGITLHPAQRWVQQAMDKDRAQEPDF</sequence>
<evidence type="ECO:0000256" key="1">
    <source>
        <dbReference type="ARBA" id="ARBA00004651"/>
    </source>
</evidence>
<keyword evidence="3" id="KW-1003">Cell membrane</keyword>
<dbReference type="EMBL" id="CP049362">
    <property type="protein sequence ID" value="QXX78690.1"/>
    <property type="molecule type" value="Genomic_DNA"/>
</dbReference>
<evidence type="ECO:0000259" key="8">
    <source>
        <dbReference type="Pfam" id="PF00924"/>
    </source>
</evidence>
<dbReference type="SUPFAM" id="SSF50182">
    <property type="entry name" value="Sm-like ribonucleoproteins"/>
    <property type="match status" value="1"/>
</dbReference>
<organism evidence="10 11">
    <name type="scientific">Alcaligenes ammonioxydans</name>
    <dbReference type="NCBI Taxonomy" id="2582914"/>
    <lineage>
        <taxon>Bacteria</taxon>
        <taxon>Pseudomonadati</taxon>
        <taxon>Pseudomonadota</taxon>
        <taxon>Betaproteobacteria</taxon>
        <taxon>Burkholderiales</taxon>
        <taxon>Alcaligenaceae</taxon>
        <taxon>Alcaligenes</taxon>
    </lineage>
</organism>
<feature type="domain" description="Mechanosensitive ion channel MscS" evidence="8">
    <location>
        <begin position="622"/>
        <end position="687"/>
    </location>
</feature>
<feature type="domain" description="Mechanosensitive ion channel MscS C-terminal" evidence="9">
    <location>
        <begin position="703"/>
        <end position="777"/>
    </location>
</feature>
<dbReference type="Gene3D" id="3.30.70.100">
    <property type="match status" value="1"/>
</dbReference>
<evidence type="ECO:0000256" key="4">
    <source>
        <dbReference type="ARBA" id="ARBA00022692"/>
    </source>
</evidence>
<dbReference type="InterPro" id="IPR049278">
    <property type="entry name" value="MS_channel_C"/>
</dbReference>
<dbReference type="Gene3D" id="1.10.287.1260">
    <property type="match status" value="1"/>
</dbReference>
<feature type="transmembrane region" description="Helical" evidence="7">
    <location>
        <begin position="359"/>
        <end position="378"/>
    </location>
</feature>
<feature type="transmembrane region" description="Helical" evidence="7">
    <location>
        <begin position="247"/>
        <end position="265"/>
    </location>
</feature>
<proteinExistence type="inferred from homology"/>
<keyword evidence="5 7" id="KW-1133">Transmembrane helix</keyword>
<dbReference type="InterPro" id="IPR010920">
    <property type="entry name" value="LSM_dom_sf"/>
</dbReference>
<dbReference type="InterPro" id="IPR006685">
    <property type="entry name" value="MscS_channel_2nd"/>
</dbReference>
<evidence type="ECO:0000256" key="5">
    <source>
        <dbReference type="ARBA" id="ARBA00022989"/>
    </source>
</evidence>
<feature type="transmembrane region" description="Helical" evidence="7">
    <location>
        <begin position="483"/>
        <end position="504"/>
    </location>
</feature>
<accession>A0ABX8SRS0</accession>
<feature type="transmembrane region" description="Helical" evidence="7">
    <location>
        <begin position="603"/>
        <end position="623"/>
    </location>
</feature>
<comment type="similarity">
    <text evidence="2">Belongs to the MscS (TC 1.A.23) family.</text>
</comment>
<feature type="transmembrane region" description="Helical" evidence="7">
    <location>
        <begin position="214"/>
        <end position="235"/>
    </location>
</feature>
<dbReference type="Proteomes" id="UP000826050">
    <property type="component" value="Chromosome"/>
</dbReference>
<keyword evidence="6 7" id="KW-0472">Membrane</keyword>
<evidence type="ECO:0000256" key="2">
    <source>
        <dbReference type="ARBA" id="ARBA00008017"/>
    </source>
</evidence>
<comment type="subcellular location">
    <subcellularLocation>
        <location evidence="1">Cell membrane</location>
        <topology evidence="1">Multi-pass membrane protein</topology>
    </subcellularLocation>
</comment>
<dbReference type="PANTHER" id="PTHR30347">
    <property type="entry name" value="POTASSIUM CHANNEL RELATED"/>
    <property type="match status" value="1"/>
</dbReference>
<dbReference type="SUPFAM" id="SSF82689">
    <property type="entry name" value="Mechanosensitive channel protein MscS (YggB), C-terminal domain"/>
    <property type="match status" value="1"/>
</dbReference>
<dbReference type="Gene3D" id="2.30.30.60">
    <property type="match status" value="1"/>
</dbReference>
<feature type="transmembrane region" description="Helical" evidence="7">
    <location>
        <begin position="285"/>
        <end position="308"/>
    </location>
</feature>
<dbReference type="InterPro" id="IPR011014">
    <property type="entry name" value="MscS_channel_TM-2"/>
</dbReference>
<feature type="transmembrane region" description="Helical" evidence="7">
    <location>
        <begin position="329"/>
        <end position="347"/>
    </location>
</feature>
<evidence type="ECO:0000256" key="3">
    <source>
        <dbReference type="ARBA" id="ARBA00022475"/>
    </source>
</evidence>
<evidence type="ECO:0000313" key="11">
    <source>
        <dbReference type="Proteomes" id="UP000826050"/>
    </source>
</evidence>
<dbReference type="SUPFAM" id="SSF82861">
    <property type="entry name" value="Mechanosensitive channel protein MscS (YggB), transmembrane region"/>
    <property type="match status" value="1"/>
</dbReference>
<feature type="transmembrane region" description="Helical" evidence="7">
    <location>
        <begin position="576"/>
        <end position="597"/>
    </location>
</feature>